<reference evidence="9 10" key="1">
    <citation type="submission" date="2019-01" db="EMBL/GenBank/DDBJ databases">
        <authorList>
            <consortium name="Pathogen Informatics"/>
        </authorList>
    </citation>
    <scope>NUCLEOTIDE SEQUENCE [LARGE SCALE GENOMIC DNA]</scope>
    <source>
        <strain evidence="9 10">NCTC10138</strain>
    </source>
</reference>
<feature type="binding site" evidence="8">
    <location>
        <position position="175"/>
    </location>
    <ligand>
        <name>Zn(2+)</name>
        <dbReference type="ChEBI" id="CHEBI:29105"/>
        <label>2</label>
    </ligand>
</feature>
<keyword evidence="5 9" id="KW-0378">Hydrolase</keyword>
<keyword evidence="10" id="KW-1185">Reference proteome</keyword>
<dbReference type="GO" id="GO:0006508">
    <property type="term" value="P:proteolysis"/>
    <property type="evidence" value="ECO:0007669"/>
    <property type="project" value="UniProtKB-KW"/>
</dbReference>
<dbReference type="InterPro" id="IPR051464">
    <property type="entry name" value="Peptidase_M42_aminopept"/>
</dbReference>
<comment type="similarity">
    <text evidence="1 6">Belongs to the peptidase M42 family.</text>
</comment>
<evidence type="ECO:0000256" key="7">
    <source>
        <dbReference type="PIRSR" id="PIRSR001123-1"/>
    </source>
</evidence>
<dbReference type="EMBL" id="LR215048">
    <property type="protein sequence ID" value="VEU80761.1"/>
    <property type="molecule type" value="Genomic_DNA"/>
</dbReference>
<keyword evidence="2 9" id="KW-0031">Aminopeptidase</keyword>
<dbReference type="GO" id="GO:0046872">
    <property type="term" value="F:metal ion binding"/>
    <property type="evidence" value="ECO:0007669"/>
    <property type="project" value="UniProtKB-UniRule"/>
</dbReference>
<accession>A0A449BE83</accession>
<protein>
    <submittedName>
        <fullName evidence="9">Glutamyl aminopeptidase</fullName>
        <ecNumber evidence="9">3.4.11.7</ecNumber>
    </submittedName>
</protein>
<gene>
    <name evidence="9" type="primary">pepA</name>
    <name evidence="9" type="ORF">NCTC10138_01143</name>
</gene>
<dbReference type="SUPFAM" id="SSF53187">
    <property type="entry name" value="Zn-dependent exopeptidases"/>
    <property type="match status" value="1"/>
</dbReference>
<name>A0A449BE83_HAPAX</name>
<dbReference type="Gene3D" id="2.40.30.40">
    <property type="entry name" value="Peptidase M42, domain 2"/>
    <property type="match status" value="1"/>
</dbReference>
<feature type="active site" description="Proton acceptor" evidence="7">
    <location>
        <position position="207"/>
    </location>
</feature>
<dbReference type="EC" id="3.4.11.7" evidence="9"/>
<comment type="cofactor">
    <cofactor evidence="8">
        <name>a divalent metal cation</name>
        <dbReference type="ChEBI" id="CHEBI:60240"/>
    </cofactor>
    <text evidence="8">Binds 2 divalent metal cations per subunit.</text>
</comment>
<feature type="binding site" evidence="8">
    <location>
        <position position="313"/>
    </location>
    <ligand>
        <name>Zn(2+)</name>
        <dbReference type="ChEBI" id="CHEBI:29105"/>
        <label>2</label>
    </ligand>
</feature>
<keyword evidence="4 8" id="KW-0479">Metal-binding</keyword>
<dbReference type="Pfam" id="PF05343">
    <property type="entry name" value="Peptidase_M42"/>
    <property type="match status" value="1"/>
</dbReference>
<dbReference type="CDD" id="cd05656">
    <property type="entry name" value="M42_Frv"/>
    <property type="match status" value="1"/>
</dbReference>
<dbReference type="PIRSF" id="PIRSF001123">
    <property type="entry name" value="PepA_GA"/>
    <property type="match status" value="1"/>
</dbReference>
<dbReference type="PANTHER" id="PTHR32481:SF0">
    <property type="entry name" value="AMINOPEPTIDASE YPDE-RELATED"/>
    <property type="match status" value="1"/>
</dbReference>
<dbReference type="RefSeq" id="WP_026390801.1">
    <property type="nucleotide sequence ID" value="NZ_LR215048.1"/>
</dbReference>
<dbReference type="GO" id="GO:0004230">
    <property type="term" value="F:glutamyl aminopeptidase activity"/>
    <property type="evidence" value="ECO:0007669"/>
    <property type="project" value="UniProtKB-EC"/>
</dbReference>
<evidence type="ECO:0000313" key="10">
    <source>
        <dbReference type="Proteomes" id="UP000289841"/>
    </source>
</evidence>
<dbReference type="OrthoDB" id="9772053at2"/>
<feature type="binding site" evidence="8">
    <location>
        <position position="230"/>
    </location>
    <ligand>
        <name>Zn(2+)</name>
        <dbReference type="ChEBI" id="CHEBI:29105"/>
        <label>1</label>
    </ligand>
</feature>
<dbReference type="InterPro" id="IPR023367">
    <property type="entry name" value="Peptidase_M42_dom2"/>
</dbReference>
<keyword evidence="3" id="KW-0645">Protease</keyword>
<feature type="binding site" evidence="8">
    <location>
        <position position="175"/>
    </location>
    <ligand>
        <name>Zn(2+)</name>
        <dbReference type="ChEBI" id="CHEBI:29105"/>
        <label>1</label>
    </ligand>
</feature>
<dbReference type="PANTHER" id="PTHR32481">
    <property type="entry name" value="AMINOPEPTIDASE"/>
    <property type="match status" value="1"/>
</dbReference>
<dbReference type="Gene3D" id="3.40.630.10">
    <property type="entry name" value="Zn peptidases"/>
    <property type="match status" value="1"/>
</dbReference>
<evidence type="ECO:0000256" key="1">
    <source>
        <dbReference type="ARBA" id="ARBA00006272"/>
    </source>
</evidence>
<sequence>MNKIYKDLMNLPGVSGNEKLVRNYIRKYMEQYPNYSIKMDNLGSIFAVKKSNNPSAKTIMIAGHMDEVGFMVANITKNGHIKLQALGGWMPEVLLSQVMNVYLDNGEVIKGIIGSLPPHLKESNKANISDFLLDVGSSSKEETISYGVKPGQMILFDNNFSITKNNKRVISKAIDNRYGCGLALEVIKKYHDIDLDVNLVVGATVQEEVGLRGATTSTKKFKPDMFIALDASPVNDLNVSDVPGLGKGFLLRLFDPRNVMHQGLINYFVSLAKKYKIPYQDFISKGGTDAAAALDQIDGVLATTIGLPARYIHSTAAMMDINDLNAARKMVFKVIETTNSQEIEKIKEGYFDRV</sequence>
<evidence type="ECO:0000256" key="4">
    <source>
        <dbReference type="ARBA" id="ARBA00022723"/>
    </source>
</evidence>
<evidence type="ECO:0000256" key="6">
    <source>
        <dbReference type="PIRNR" id="PIRNR001123"/>
    </source>
</evidence>
<proteinExistence type="inferred from homology"/>
<feature type="binding site" evidence="8">
    <location>
        <position position="64"/>
    </location>
    <ligand>
        <name>Zn(2+)</name>
        <dbReference type="ChEBI" id="CHEBI:29105"/>
        <label>1</label>
    </ligand>
</feature>
<organism evidence="9 10">
    <name type="scientific">Haploplasma axanthum</name>
    <name type="common">Acholeplasma axanthum</name>
    <dbReference type="NCBI Taxonomy" id="29552"/>
    <lineage>
        <taxon>Bacteria</taxon>
        <taxon>Bacillati</taxon>
        <taxon>Mycoplasmatota</taxon>
        <taxon>Mollicutes</taxon>
        <taxon>Acholeplasmatales</taxon>
        <taxon>Acholeplasmataceae</taxon>
        <taxon>Haploplasma</taxon>
    </lineage>
</organism>
<dbReference type="KEGG" id="aaxa:NCTC10138_01143"/>
<dbReference type="SUPFAM" id="SSF101821">
    <property type="entry name" value="Aminopeptidase/glucanase lid domain"/>
    <property type="match status" value="1"/>
</dbReference>
<dbReference type="STRING" id="1278311.GCA_000428705_01355"/>
<dbReference type="Proteomes" id="UP000289841">
    <property type="component" value="Chromosome"/>
</dbReference>
<feature type="binding site" evidence="8">
    <location>
        <position position="208"/>
    </location>
    <ligand>
        <name>Zn(2+)</name>
        <dbReference type="ChEBI" id="CHEBI:29105"/>
        <label>2</label>
    </ligand>
</feature>
<evidence type="ECO:0000256" key="2">
    <source>
        <dbReference type="ARBA" id="ARBA00022438"/>
    </source>
</evidence>
<evidence type="ECO:0000256" key="5">
    <source>
        <dbReference type="ARBA" id="ARBA00022801"/>
    </source>
</evidence>
<evidence type="ECO:0000256" key="8">
    <source>
        <dbReference type="PIRSR" id="PIRSR001123-2"/>
    </source>
</evidence>
<evidence type="ECO:0000313" key="9">
    <source>
        <dbReference type="EMBL" id="VEU80761.1"/>
    </source>
</evidence>
<evidence type="ECO:0000256" key="3">
    <source>
        <dbReference type="ARBA" id="ARBA00022670"/>
    </source>
</evidence>
<dbReference type="AlphaFoldDB" id="A0A449BE83"/>
<dbReference type="InterPro" id="IPR008007">
    <property type="entry name" value="Peptidase_M42"/>
</dbReference>